<dbReference type="GO" id="GO:0003735">
    <property type="term" value="F:structural constituent of ribosome"/>
    <property type="evidence" value="ECO:0007669"/>
    <property type="project" value="InterPro"/>
</dbReference>
<organism evidence="6 7">
    <name type="scientific">Thermosulfuriphilus ammonigenes</name>
    <dbReference type="NCBI Taxonomy" id="1936021"/>
    <lineage>
        <taxon>Bacteria</taxon>
        <taxon>Pseudomonadati</taxon>
        <taxon>Thermodesulfobacteriota</taxon>
        <taxon>Thermodesulfobacteria</taxon>
        <taxon>Thermodesulfobacteriales</taxon>
        <taxon>Thermodesulfobacteriaceae</taxon>
        <taxon>Thermosulfuriphilus</taxon>
    </lineage>
</organism>
<sequence>MKAEDLRGMSEQELREKEQELREELFNLRFQKATHQLENPMRIREIKRDIARIKTILRERELGLR</sequence>
<gene>
    <name evidence="5 6" type="primary">rpmC</name>
    <name evidence="6" type="ORF">G4V39_03105</name>
</gene>
<dbReference type="InterPro" id="IPR050063">
    <property type="entry name" value="Ribosomal_protein_uL29"/>
</dbReference>
<evidence type="ECO:0000256" key="5">
    <source>
        <dbReference type="HAMAP-Rule" id="MF_00374"/>
    </source>
</evidence>
<evidence type="ECO:0000256" key="1">
    <source>
        <dbReference type="ARBA" id="ARBA00009254"/>
    </source>
</evidence>
<dbReference type="SUPFAM" id="SSF46561">
    <property type="entry name" value="Ribosomal protein L29 (L29p)"/>
    <property type="match status" value="1"/>
</dbReference>
<reference evidence="6 7" key="1">
    <citation type="submission" date="2020-02" db="EMBL/GenBank/DDBJ databases">
        <title>Genome analysis of Thermosulfuriphilus ammonigenes ST65T, an anaerobic thermophilic chemolithoautotrophic bacterium isolated from a deep-sea hydrothermal vent.</title>
        <authorList>
            <person name="Slobodkina G."/>
            <person name="Allioux M."/>
            <person name="Merkel A."/>
            <person name="Alain K."/>
            <person name="Jebbar M."/>
            <person name="Slobodkin A."/>
        </authorList>
    </citation>
    <scope>NUCLEOTIDE SEQUENCE [LARGE SCALE GENOMIC DNA]</scope>
    <source>
        <strain evidence="6 7">ST65</strain>
    </source>
</reference>
<dbReference type="KEGG" id="tav:G4V39_03105"/>
<comment type="similarity">
    <text evidence="1 5">Belongs to the universal ribosomal protein uL29 family.</text>
</comment>
<dbReference type="Pfam" id="PF00831">
    <property type="entry name" value="Ribosomal_L29"/>
    <property type="match status" value="1"/>
</dbReference>
<evidence type="ECO:0000313" key="7">
    <source>
        <dbReference type="Proteomes" id="UP000502179"/>
    </source>
</evidence>
<evidence type="ECO:0000256" key="4">
    <source>
        <dbReference type="ARBA" id="ARBA00035204"/>
    </source>
</evidence>
<dbReference type="InterPro" id="IPR036049">
    <property type="entry name" value="Ribosomal_uL29_sf"/>
</dbReference>
<keyword evidence="7" id="KW-1185">Reference proteome</keyword>
<proteinExistence type="inferred from homology"/>
<keyword evidence="3 5" id="KW-0687">Ribonucleoprotein</keyword>
<keyword evidence="2 5" id="KW-0689">Ribosomal protein</keyword>
<dbReference type="RefSeq" id="WP_166031551.1">
    <property type="nucleotide sequence ID" value="NZ_CP048877.1"/>
</dbReference>
<dbReference type="EMBL" id="CP048877">
    <property type="protein sequence ID" value="QIJ71329.1"/>
    <property type="molecule type" value="Genomic_DNA"/>
</dbReference>
<dbReference type="HAMAP" id="MF_00374">
    <property type="entry name" value="Ribosomal_uL29"/>
    <property type="match status" value="1"/>
</dbReference>
<dbReference type="Gene3D" id="1.10.287.310">
    <property type="match status" value="1"/>
</dbReference>
<evidence type="ECO:0000313" key="6">
    <source>
        <dbReference type="EMBL" id="QIJ71329.1"/>
    </source>
</evidence>
<dbReference type="PANTHER" id="PTHR10916:SF0">
    <property type="entry name" value="LARGE RIBOSOMAL SUBUNIT PROTEIN UL29C"/>
    <property type="match status" value="1"/>
</dbReference>
<evidence type="ECO:0000256" key="3">
    <source>
        <dbReference type="ARBA" id="ARBA00023274"/>
    </source>
</evidence>
<dbReference type="PROSITE" id="PS00579">
    <property type="entry name" value="RIBOSOMAL_L29"/>
    <property type="match status" value="1"/>
</dbReference>
<name>A0A6G7PUG9_9BACT</name>
<dbReference type="FunFam" id="1.10.287.310:FF:000001">
    <property type="entry name" value="50S ribosomal protein L29"/>
    <property type="match status" value="1"/>
</dbReference>
<dbReference type="InterPro" id="IPR001854">
    <property type="entry name" value="Ribosomal_uL29"/>
</dbReference>
<accession>A0A6G7PUG9</accession>
<evidence type="ECO:0000256" key="2">
    <source>
        <dbReference type="ARBA" id="ARBA00022980"/>
    </source>
</evidence>
<dbReference type="Proteomes" id="UP000502179">
    <property type="component" value="Chromosome"/>
</dbReference>
<dbReference type="GO" id="GO:0022625">
    <property type="term" value="C:cytosolic large ribosomal subunit"/>
    <property type="evidence" value="ECO:0007669"/>
    <property type="project" value="TreeGrafter"/>
</dbReference>
<dbReference type="InterPro" id="IPR018254">
    <property type="entry name" value="Ribosomal_uL29_CS"/>
</dbReference>
<dbReference type="PANTHER" id="PTHR10916">
    <property type="entry name" value="60S RIBOSOMAL PROTEIN L35/50S RIBOSOMAL PROTEIN L29"/>
    <property type="match status" value="1"/>
</dbReference>
<dbReference type="NCBIfam" id="TIGR00012">
    <property type="entry name" value="L29"/>
    <property type="match status" value="1"/>
</dbReference>
<dbReference type="CDD" id="cd00427">
    <property type="entry name" value="Ribosomal_L29_HIP"/>
    <property type="match status" value="1"/>
</dbReference>
<dbReference type="GO" id="GO:0006412">
    <property type="term" value="P:translation"/>
    <property type="evidence" value="ECO:0007669"/>
    <property type="project" value="UniProtKB-UniRule"/>
</dbReference>
<dbReference type="AlphaFoldDB" id="A0A6G7PUG9"/>
<protein>
    <recommendedName>
        <fullName evidence="4 5">Large ribosomal subunit protein uL29</fullName>
    </recommendedName>
</protein>